<organism evidence="2 3">
    <name type="scientific">Halarcobacter mediterraneus</name>
    <dbReference type="NCBI Taxonomy" id="2023153"/>
    <lineage>
        <taxon>Bacteria</taxon>
        <taxon>Pseudomonadati</taxon>
        <taxon>Campylobacterota</taxon>
        <taxon>Epsilonproteobacteria</taxon>
        <taxon>Campylobacterales</taxon>
        <taxon>Arcobacteraceae</taxon>
        <taxon>Halarcobacter</taxon>
    </lineage>
</organism>
<dbReference type="InterPro" id="IPR008439">
    <property type="entry name" value="Campylo_MOMP"/>
</dbReference>
<comment type="caution">
    <text evidence="2">The sequence shown here is derived from an EMBL/GenBank/DDBJ whole genome shotgun (WGS) entry which is preliminary data.</text>
</comment>
<evidence type="ECO:0000256" key="1">
    <source>
        <dbReference type="SAM" id="SignalP"/>
    </source>
</evidence>
<accession>A0A4Q1B3F9</accession>
<dbReference type="EMBL" id="NXIE01000002">
    <property type="protein sequence ID" value="RXK13355.1"/>
    <property type="molecule type" value="Genomic_DNA"/>
</dbReference>
<dbReference type="Gene3D" id="2.40.160.10">
    <property type="entry name" value="Porin"/>
    <property type="match status" value="1"/>
</dbReference>
<evidence type="ECO:0000313" key="3">
    <source>
        <dbReference type="Proteomes" id="UP000289718"/>
    </source>
</evidence>
<gene>
    <name evidence="2" type="ORF">CP965_06020</name>
</gene>
<keyword evidence="3" id="KW-1185">Reference proteome</keyword>
<dbReference type="SUPFAM" id="SSF56935">
    <property type="entry name" value="Porins"/>
    <property type="match status" value="2"/>
</dbReference>
<dbReference type="InterPro" id="IPR023614">
    <property type="entry name" value="Porin_dom_sf"/>
</dbReference>
<evidence type="ECO:0000313" key="2">
    <source>
        <dbReference type="EMBL" id="RXK13355.1"/>
    </source>
</evidence>
<proteinExistence type="predicted"/>
<keyword evidence="1" id="KW-0732">Signal</keyword>
<reference evidence="2 3" key="1">
    <citation type="submission" date="2017-09" db="EMBL/GenBank/DDBJ databases">
        <title>Genomics of the genus Arcobacter.</title>
        <authorList>
            <person name="Perez-Cataluna A."/>
            <person name="Figueras M.J."/>
            <person name="Salas-Masso N."/>
        </authorList>
    </citation>
    <scope>NUCLEOTIDE SEQUENCE [LARGE SCALE GENOMIC DNA]</scope>
    <source>
        <strain evidence="2 3">F156-34</strain>
    </source>
</reference>
<sequence>MTKITKLSLIAALTVAGTSACAQPLTEAIKNVDVSGTVAYRYNDYEEASDHANNNYKIGLNLSSKVNDDVTANTRFIIGAGTGEASLGTSTDSDRNVDVTLSEVNFTYTGVKGLAVTVGKQAIDTPWTVARDSMGNEQTGTGLVAVYNVGPATLVGAYFNQTNFNTTEASSELTDAGLTALDGSEDIYVVGAMATFAGVTLDAFYADLDDVFDSYTVGLAANYDVSGVKLSPFARYTSLDLDAADLDNNLWQLGLTAKAGIFEGFVAYGETDDEGGVVYFDSGAKTNMDYHWRVTAEGQGDAEYLYVHATADVTDNINVGLFYSEADYTTDNDINEVYAQVKYQMSSNFATYVRFGELSVDNTDEDGSMGRLHVEYSF</sequence>
<dbReference type="PROSITE" id="PS51257">
    <property type="entry name" value="PROKAR_LIPOPROTEIN"/>
    <property type="match status" value="1"/>
</dbReference>
<dbReference type="OrthoDB" id="5365239at2"/>
<dbReference type="Pfam" id="PF05538">
    <property type="entry name" value="Campylo_MOMP"/>
    <property type="match status" value="1"/>
</dbReference>
<name>A0A4Q1B3F9_9BACT</name>
<evidence type="ECO:0008006" key="4">
    <source>
        <dbReference type="Google" id="ProtNLM"/>
    </source>
</evidence>
<dbReference type="RefSeq" id="WP_129061177.1">
    <property type="nucleotide sequence ID" value="NZ_NXIE01000002.1"/>
</dbReference>
<feature type="chain" id="PRO_5020690132" description="Porin domain-containing protein" evidence="1">
    <location>
        <begin position="23"/>
        <end position="378"/>
    </location>
</feature>
<feature type="signal peptide" evidence="1">
    <location>
        <begin position="1"/>
        <end position="22"/>
    </location>
</feature>
<protein>
    <recommendedName>
        <fullName evidence="4">Porin domain-containing protein</fullName>
    </recommendedName>
</protein>
<dbReference type="Proteomes" id="UP000289718">
    <property type="component" value="Unassembled WGS sequence"/>
</dbReference>
<dbReference type="AlphaFoldDB" id="A0A4Q1B3F9"/>